<organism evidence="1 2">
    <name type="scientific">Pandoraea terrigena</name>
    <dbReference type="NCBI Taxonomy" id="2508292"/>
    <lineage>
        <taxon>Bacteria</taxon>
        <taxon>Pseudomonadati</taxon>
        <taxon>Pseudomonadota</taxon>
        <taxon>Betaproteobacteria</taxon>
        <taxon>Burkholderiales</taxon>
        <taxon>Burkholderiaceae</taxon>
        <taxon>Pandoraea</taxon>
    </lineage>
</organism>
<evidence type="ECO:0000313" key="2">
    <source>
        <dbReference type="Proteomes" id="UP000334380"/>
    </source>
</evidence>
<sequence>MNVDHDSVVIPNAIKQQARMRAYEIAFDLPTFRTHEHLHPTEVNVARLKFRYHPRKQLVGFFSFKAYLSKYAKLAMTLEQACWSIIDDFFEALEPIQCELIVQNELSDCATATSRASRGWTDAIHLPTFTSSAFEKKIAMPA</sequence>
<proteinExistence type="predicted"/>
<dbReference type="RefSeq" id="WP_150613534.1">
    <property type="nucleotide sequence ID" value="NZ_CABPRU010000006.1"/>
</dbReference>
<keyword evidence="2" id="KW-1185">Reference proteome</keyword>
<dbReference type="Gene3D" id="3.30.1130.10">
    <property type="match status" value="1"/>
</dbReference>
<dbReference type="Pfam" id="PF14489">
    <property type="entry name" value="QueF"/>
    <property type="match status" value="1"/>
</dbReference>
<dbReference type="EMBL" id="CABPRU010000006">
    <property type="protein sequence ID" value="VVE16974.1"/>
    <property type="molecule type" value="Genomic_DNA"/>
</dbReference>
<evidence type="ECO:0000313" key="1">
    <source>
        <dbReference type="EMBL" id="VVE16974.1"/>
    </source>
</evidence>
<dbReference type="Proteomes" id="UP000334380">
    <property type="component" value="Unassembled WGS sequence"/>
</dbReference>
<keyword evidence="1" id="KW-0560">Oxidoreductase</keyword>
<dbReference type="GO" id="GO:0008616">
    <property type="term" value="P:tRNA queuosine(34) biosynthetic process"/>
    <property type="evidence" value="ECO:0007669"/>
    <property type="project" value="InterPro"/>
</dbReference>
<dbReference type="InterPro" id="IPR029500">
    <property type="entry name" value="QueF"/>
</dbReference>
<reference evidence="1 2" key="1">
    <citation type="submission" date="2019-08" db="EMBL/GenBank/DDBJ databases">
        <authorList>
            <person name="Peeters C."/>
        </authorList>
    </citation>
    <scope>NUCLEOTIDE SEQUENCE [LARGE SCALE GENOMIC DNA]</scope>
    <source>
        <strain evidence="1 2">LMG 31013</strain>
    </source>
</reference>
<dbReference type="AlphaFoldDB" id="A0A5E4W095"/>
<dbReference type="InterPro" id="IPR043133">
    <property type="entry name" value="GTP-CH-I_C/QueF"/>
</dbReference>
<name>A0A5E4W095_9BURK</name>
<dbReference type="SUPFAM" id="SSF55620">
    <property type="entry name" value="Tetrahydrobiopterin biosynthesis enzymes-like"/>
    <property type="match status" value="1"/>
</dbReference>
<accession>A0A5E4W095</accession>
<dbReference type="EC" id="1.7.1.13" evidence="1"/>
<dbReference type="OrthoDB" id="9789995at2"/>
<gene>
    <name evidence="1" type="primary">queF</name>
    <name evidence="1" type="ORF">PTE31013_02955</name>
</gene>
<dbReference type="GO" id="GO:0033739">
    <property type="term" value="F:preQ1 synthase activity"/>
    <property type="evidence" value="ECO:0007669"/>
    <property type="project" value="UniProtKB-EC"/>
</dbReference>
<protein>
    <submittedName>
        <fullName evidence="1">NADPH-dependent 7-cyano-7-deazaguanine reductase</fullName>
        <ecNumber evidence="1">1.7.1.13</ecNumber>
    </submittedName>
</protein>